<dbReference type="Pfam" id="PF08873">
    <property type="entry name" value="Phage_Mu_Gp37"/>
    <property type="match status" value="1"/>
</dbReference>
<proteinExistence type="predicted"/>
<dbReference type="AlphaFoldDB" id="A0AAJ4NLU0"/>
<dbReference type="Proteomes" id="UP000682358">
    <property type="component" value="Chromosome"/>
</dbReference>
<evidence type="ECO:0000313" key="2">
    <source>
        <dbReference type="EMBL" id="QWQ22722.2"/>
    </source>
</evidence>
<sequence length="221" mass="24531">MITQIESSIIQRLKLGMGRMLREVASYSGELDVDMGNIIRAFPAAWVTFGGITNSKYTSTSRQKVIVTGKFVVMVGDYNTRSDAASRTGGANLNEVGTYRHIHGVRRLLTGQDLGLIIDPLMPGVVRTLYNTQVNERALSIFACEFETRWHEQVLANGVWPEFTSNPDEADNLFNLYRGKLQQPDPDLLRVGLHYNPPGVGSAEAPADLVPTRKPTPWTHC</sequence>
<accession>A0AAJ4NLU0</accession>
<gene>
    <name evidence="2" type="ORF">KOF27_17580</name>
</gene>
<evidence type="ECO:0000256" key="1">
    <source>
        <dbReference type="SAM" id="MobiDB-lite"/>
    </source>
</evidence>
<organism evidence="2 3">
    <name type="scientific">Providencia rettgeri</name>
    <dbReference type="NCBI Taxonomy" id="587"/>
    <lineage>
        <taxon>Bacteria</taxon>
        <taxon>Pseudomonadati</taxon>
        <taxon>Pseudomonadota</taxon>
        <taxon>Gammaproteobacteria</taxon>
        <taxon>Enterobacterales</taxon>
        <taxon>Morganellaceae</taxon>
        <taxon>Providencia</taxon>
    </lineage>
</organism>
<evidence type="ECO:0000313" key="3">
    <source>
        <dbReference type="Proteomes" id="UP000682358"/>
    </source>
</evidence>
<feature type="region of interest" description="Disordered" evidence="1">
    <location>
        <begin position="202"/>
        <end position="221"/>
    </location>
</feature>
<dbReference type="EMBL" id="CP076405">
    <property type="protein sequence ID" value="QWQ22722.2"/>
    <property type="molecule type" value="Genomic_DNA"/>
</dbReference>
<name>A0AAJ4NLU0_PRORE</name>
<dbReference type="InterPro" id="IPR014972">
    <property type="entry name" value="Phage_Mu_Gp37"/>
</dbReference>
<protein>
    <submittedName>
        <fullName evidence="2">DUF1834 family protein</fullName>
    </submittedName>
</protein>
<reference evidence="2" key="1">
    <citation type="submission" date="2021-06" db="EMBL/GenBank/DDBJ databases">
        <title>Emergence of genetically related NDM-1-producing Providencia rettgeri strains in Argentina.</title>
        <authorList>
            <person name="Pasteran F."/>
            <person name="Meo A."/>
            <person name="Gomez S."/>
            <person name="Derdoy L."/>
            <person name="Albronoz E."/>
            <person name="Faccone D."/>
            <person name="Guerriero L."/>
            <person name="Archuby D."/>
            <person name="Tarzia A."/>
            <person name="Lopez M."/>
            <person name="Corso A."/>
        </authorList>
    </citation>
    <scope>NUCLEOTIDE SEQUENCE</scope>
    <source>
        <strain evidence="2">PreM15628</strain>
    </source>
</reference>